<evidence type="ECO:0000256" key="1">
    <source>
        <dbReference type="SAM" id="SignalP"/>
    </source>
</evidence>
<dbReference type="GO" id="GO:0019867">
    <property type="term" value="C:outer membrane"/>
    <property type="evidence" value="ECO:0007669"/>
    <property type="project" value="InterPro"/>
</dbReference>
<dbReference type="SUPFAM" id="SSF56925">
    <property type="entry name" value="OMPA-like"/>
    <property type="match status" value="1"/>
</dbReference>
<keyword evidence="1" id="KW-0732">Signal</keyword>
<dbReference type="Proteomes" id="UP000188357">
    <property type="component" value="Unassembled WGS sequence"/>
</dbReference>
<keyword evidence="3" id="KW-1185">Reference proteome</keyword>
<dbReference type="Gene3D" id="2.40.160.20">
    <property type="match status" value="1"/>
</dbReference>
<dbReference type="InterPro" id="IPR011250">
    <property type="entry name" value="OMP/PagP_B-barrel"/>
</dbReference>
<protein>
    <submittedName>
        <fullName evidence="2">Outer membrane protein W</fullName>
    </submittedName>
</protein>
<dbReference type="OrthoDB" id="9807574at2"/>
<dbReference type="PANTHER" id="PTHR36920:SF1">
    <property type="entry name" value="OUTER MEMBRANE PROTEIN W"/>
    <property type="match status" value="1"/>
</dbReference>
<proteinExistence type="predicted"/>
<feature type="chain" id="PRO_5012729442" evidence="1">
    <location>
        <begin position="24"/>
        <end position="382"/>
    </location>
</feature>
<gene>
    <name evidence="2" type="ORF">A1232T_01721</name>
</gene>
<evidence type="ECO:0000313" key="2">
    <source>
        <dbReference type="EMBL" id="SJM72412.1"/>
    </source>
</evidence>
<dbReference type="AlphaFoldDB" id="A0A1R4GX55"/>
<accession>A0A1R4GX55</accession>
<dbReference type="Pfam" id="PF03922">
    <property type="entry name" value="OmpW"/>
    <property type="match status" value="2"/>
</dbReference>
<dbReference type="EMBL" id="FUGE01000167">
    <property type="protein sequence ID" value="SJM72412.1"/>
    <property type="molecule type" value="Genomic_DNA"/>
</dbReference>
<dbReference type="RefSeq" id="WP_077451431.1">
    <property type="nucleotide sequence ID" value="NZ_FUGE01000167.1"/>
</dbReference>
<evidence type="ECO:0000313" key="3">
    <source>
        <dbReference type="Proteomes" id="UP000188357"/>
    </source>
</evidence>
<dbReference type="PANTHER" id="PTHR36920">
    <property type="match status" value="1"/>
</dbReference>
<dbReference type="STRING" id="1945521.A1232T_01721"/>
<feature type="signal peptide" evidence="1">
    <location>
        <begin position="1"/>
        <end position="23"/>
    </location>
</feature>
<sequence>MKKTLSIACAVAAPILLSQSATAAFDYFKSGNDGFKRYSISAGWLHAEPTGKATPVRNTTAIKDDTKADNGSVTVGAVKNVIDPAQGEARVQEIKNGLDTAGFLGGKGDDTDLANIGPLGLNFSGETTINGLQSFATPGTGLESDTVDTIGMLFTYYVDDHWGVELKAGIPPKVDILGKGEVIAPFQGKVSPSGLAAGILGDFNIKDDIQITDMTQGGGVASTARAWLPAALVQYQFGKPGVNKFRPYVGAGVMYAYFDDIELNKGIEQDLQTAAGRLQLIQKNQAGAALGSKEEIDKNEAAGVADMRVKVEADSAWAPIINVGATYDFDENWFAVGSISYAKLDSDTTITVKNKEGNQLIEAKSNIDIDPYITYLGVGYRF</sequence>
<dbReference type="GO" id="GO:0055085">
    <property type="term" value="P:transmembrane transport"/>
    <property type="evidence" value="ECO:0007669"/>
    <property type="project" value="TreeGrafter"/>
</dbReference>
<name>A0A1R4GX55_9GAMM</name>
<reference evidence="2 3" key="1">
    <citation type="submission" date="2017-02" db="EMBL/GenBank/DDBJ databases">
        <authorList>
            <person name="Peterson S.W."/>
        </authorList>
    </citation>
    <scope>NUCLEOTIDE SEQUENCE [LARGE SCALE GENOMIC DNA]</scope>
    <source>
        <strain evidence="2">Psychrobacter_piechaudii</strain>
    </source>
</reference>
<dbReference type="InterPro" id="IPR005618">
    <property type="entry name" value="OMPW"/>
</dbReference>
<organism evidence="2 3">
    <name type="scientific">Psychrobacter piechaudii</name>
    <dbReference type="NCBI Taxonomy" id="1945521"/>
    <lineage>
        <taxon>Bacteria</taxon>
        <taxon>Pseudomonadati</taxon>
        <taxon>Pseudomonadota</taxon>
        <taxon>Gammaproteobacteria</taxon>
        <taxon>Moraxellales</taxon>
        <taxon>Moraxellaceae</taxon>
        <taxon>Psychrobacter</taxon>
    </lineage>
</organism>